<evidence type="ECO:0000256" key="1">
    <source>
        <dbReference type="ARBA" id="ARBA00011040"/>
    </source>
</evidence>
<dbReference type="PANTHER" id="PTHR10803:SF3">
    <property type="entry name" value="ATPASE GET3"/>
    <property type="match status" value="1"/>
</dbReference>
<organism evidence="3">
    <name type="scientific">freshwater metagenome</name>
    <dbReference type="NCBI Taxonomy" id="449393"/>
    <lineage>
        <taxon>unclassified sequences</taxon>
        <taxon>metagenomes</taxon>
        <taxon>ecological metagenomes</taxon>
    </lineage>
</organism>
<dbReference type="Pfam" id="PF02374">
    <property type="entry name" value="ArsA_ATPase"/>
    <property type="match status" value="1"/>
</dbReference>
<dbReference type="InterPro" id="IPR016300">
    <property type="entry name" value="ATPase_ArsA/GET3"/>
</dbReference>
<accession>A0A6J6LCD4</accession>
<dbReference type="InterPro" id="IPR027417">
    <property type="entry name" value="P-loop_NTPase"/>
</dbReference>
<dbReference type="EMBL" id="CAEZWJ010000039">
    <property type="protein sequence ID" value="CAB4659371.1"/>
    <property type="molecule type" value="Genomic_DNA"/>
</dbReference>
<comment type="similarity">
    <text evidence="1">Belongs to the arsA ATPase family.</text>
</comment>
<protein>
    <submittedName>
        <fullName evidence="3">Unannotated protein</fullName>
    </submittedName>
</protein>
<dbReference type="Gene3D" id="3.40.50.300">
    <property type="entry name" value="P-loop containing nucleotide triphosphate hydrolases"/>
    <property type="match status" value="1"/>
</dbReference>
<sequence length="282" mass="29853">MEPHHFFTAQRVLIVAGKGGVGKSAVAGSLALLAAQSGLRALLVSFDAETIEVPAHERLERVTVTPGNALTDYLASKGMGLISRQLAKSGIVELVATTAPGLDDLLVLGRIKAFEKELRADIIIVDGPAAGHAIDLVRAPLQLKRALASGPIAQQADEVLAMLADGTRCKILMVTTPAMTPVQETVEAATELRDDVHIVLAPVVINKKEPDVPSLSTTDMSQELVDAYTYASQRSQAQQEAIAVLSSTLDLPQMTITRRRLDGGELVTAMVEDLALAIDALP</sequence>
<evidence type="ECO:0000259" key="2">
    <source>
        <dbReference type="Pfam" id="PF02374"/>
    </source>
</evidence>
<evidence type="ECO:0000313" key="3">
    <source>
        <dbReference type="EMBL" id="CAB4659371.1"/>
    </source>
</evidence>
<gene>
    <name evidence="3" type="ORF">UFOPK2214_01130</name>
</gene>
<reference evidence="3" key="1">
    <citation type="submission" date="2020-05" db="EMBL/GenBank/DDBJ databases">
        <authorList>
            <person name="Chiriac C."/>
            <person name="Salcher M."/>
            <person name="Ghai R."/>
            <person name="Kavagutti S V."/>
        </authorList>
    </citation>
    <scope>NUCLEOTIDE SEQUENCE</scope>
</reference>
<dbReference type="PANTHER" id="PTHR10803">
    <property type="entry name" value="ARSENICAL PUMP-DRIVING ATPASE ARSENITE-TRANSLOCATING ATPASE"/>
    <property type="match status" value="1"/>
</dbReference>
<proteinExistence type="inferred from homology"/>
<dbReference type="AlphaFoldDB" id="A0A6J6LCD4"/>
<dbReference type="InterPro" id="IPR025723">
    <property type="entry name" value="ArsA/GET3_ATPase-like"/>
</dbReference>
<feature type="domain" description="ArsA/GET3 Anion-transporting ATPase-like" evidence="2">
    <location>
        <begin position="11"/>
        <end position="147"/>
    </location>
</feature>
<name>A0A6J6LCD4_9ZZZZ</name>
<dbReference type="GO" id="GO:0005524">
    <property type="term" value="F:ATP binding"/>
    <property type="evidence" value="ECO:0007669"/>
    <property type="project" value="InterPro"/>
</dbReference>
<dbReference type="GO" id="GO:0016887">
    <property type="term" value="F:ATP hydrolysis activity"/>
    <property type="evidence" value="ECO:0007669"/>
    <property type="project" value="InterPro"/>
</dbReference>
<dbReference type="SUPFAM" id="SSF52540">
    <property type="entry name" value="P-loop containing nucleoside triphosphate hydrolases"/>
    <property type="match status" value="1"/>
</dbReference>